<dbReference type="Proteomes" id="UP001432180">
    <property type="component" value="Chromosome"/>
</dbReference>
<keyword evidence="3" id="KW-1185">Reference proteome</keyword>
<dbReference type="EMBL" id="CP121472">
    <property type="protein sequence ID" value="WPL19408.1"/>
    <property type="molecule type" value="Genomic_DNA"/>
</dbReference>
<gene>
    <name evidence="2" type="ORF">Thiowin_04529</name>
</gene>
<feature type="transmembrane region" description="Helical" evidence="1">
    <location>
        <begin position="102"/>
        <end position="118"/>
    </location>
</feature>
<evidence type="ECO:0000313" key="3">
    <source>
        <dbReference type="Proteomes" id="UP001432180"/>
    </source>
</evidence>
<keyword evidence="1" id="KW-1133">Transmembrane helix</keyword>
<organism evidence="2 3">
    <name type="scientific">Thiorhodovibrio winogradskyi</name>
    <dbReference type="NCBI Taxonomy" id="77007"/>
    <lineage>
        <taxon>Bacteria</taxon>
        <taxon>Pseudomonadati</taxon>
        <taxon>Pseudomonadota</taxon>
        <taxon>Gammaproteobacteria</taxon>
        <taxon>Chromatiales</taxon>
        <taxon>Chromatiaceae</taxon>
        <taxon>Thiorhodovibrio</taxon>
    </lineage>
</organism>
<feature type="transmembrane region" description="Helical" evidence="1">
    <location>
        <begin position="214"/>
        <end position="231"/>
    </location>
</feature>
<feature type="transmembrane region" description="Helical" evidence="1">
    <location>
        <begin position="138"/>
        <end position="159"/>
    </location>
</feature>
<feature type="transmembrane region" description="Helical" evidence="1">
    <location>
        <begin position="377"/>
        <end position="396"/>
    </location>
</feature>
<keyword evidence="1" id="KW-0812">Transmembrane</keyword>
<proteinExistence type="predicted"/>
<feature type="transmembrane region" description="Helical" evidence="1">
    <location>
        <begin position="402"/>
        <end position="420"/>
    </location>
</feature>
<feature type="transmembrane region" description="Helical" evidence="1">
    <location>
        <begin position="351"/>
        <end position="370"/>
    </location>
</feature>
<evidence type="ECO:0000256" key="1">
    <source>
        <dbReference type="SAM" id="Phobius"/>
    </source>
</evidence>
<evidence type="ECO:0000313" key="2">
    <source>
        <dbReference type="EMBL" id="WPL19408.1"/>
    </source>
</evidence>
<feature type="transmembrane region" description="Helical" evidence="1">
    <location>
        <begin position="64"/>
        <end position="81"/>
    </location>
</feature>
<name>A0ABZ0SGH8_9GAMM</name>
<feature type="transmembrane region" description="Helical" evidence="1">
    <location>
        <begin position="6"/>
        <end position="26"/>
    </location>
</feature>
<accession>A0ABZ0SGH8</accession>
<feature type="transmembrane region" description="Helical" evidence="1">
    <location>
        <begin position="33"/>
        <end position="52"/>
    </location>
</feature>
<keyword evidence="1" id="KW-0472">Membrane</keyword>
<protein>
    <recommendedName>
        <fullName evidence="4">Oligosaccharide repeat unit polymerase</fullName>
    </recommendedName>
</protein>
<reference evidence="2 3" key="1">
    <citation type="journal article" date="2023" name="Microorganisms">
        <title>Thiorhodovibrio frisius and Trv. litoralis spp. nov., Two Novel Members from a Clade of Fastidious Purple Sulfur Bacteria That Exhibit Unique Red-Shifted Light-Harvesting Capabilities.</title>
        <authorList>
            <person name="Methner A."/>
            <person name="Kuzyk S.B."/>
            <person name="Petersen J."/>
            <person name="Bauer S."/>
            <person name="Brinkmann H."/>
            <person name="Sichau K."/>
            <person name="Wanner G."/>
            <person name="Wolf J."/>
            <person name="Neumann-Schaal M."/>
            <person name="Henke P."/>
            <person name="Tank M."/>
            <person name="Sproer C."/>
            <person name="Bunk B."/>
            <person name="Overmann J."/>
        </authorList>
    </citation>
    <scope>NUCLEOTIDE SEQUENCE [LARGE SCALE GENOMIC DNA]</scope>
    <source>
        <strain evidence="2 3">DSM 6702</strain>
    </source>
</reference>
<sequence>MGSAAIATLLLWMLALTGLAILVWGLMKRDRMIQFPFLAAVVFLGWVMPQLVGLTNRSDLPAGALEKTIFMAFLCLIAAWLGYVHNRRPARLFWWILDRKRLLIGSAVLSLLGAFFFFKVSQLAPEVTAATGNQWTGIITIYVFFAKLLSIGMVIALLLYLIKPSWAPLCVFLFDLAFYLDRIIVKGRRATMIELAMLLLMALWFQRRWLPPRWAMISGLLLGALVVNSIGDYRNTMMGDDRATWSGAGVNEVLEIDFVGNFMERASGDANNFELTNAVMNIEAADRRLRFDFGLSLWNDLVHSYVPGQWVGYGLKKGLMLDFGNAAYAEFRHVPHTGSTLTGLSDSFLSFWYFGAIKFFLIGFIMSLWYKAAMQGNYVAQIIVILLTTQALQAITHSTHEFFSVFFQFAVFLLPTIYLARRNLSTKPMSIF</sequence>
<evidence type="ECO:0008006" key="4">
    <source>
        <dbReference type="Google" id="ProtNLM"/>
    </source>
</evidence>